<organism evidence="3 4">
    <name type="scientific">Macrolepiota fuliginosa MF-IS2</name>
    <dbReference type="NCBI Taxonomy" id="1400762"/>
    <lineage>
        <taxon>Eukaryota</taxon>
        <taxon>Fungi</taxon>
        <taxon>Dikarya</taxon>
        <taxon>Basidiomycota</taxon>
        <taxon>Agaricomycotina</taxon>
        <taxon>Agaricomycetes</taxon>
        <taxon>Agaricomycetidae</taxon>
        <taxon>Agaricales</taxon>
        <taxon>Agaricineae</taxon>
        <taxon>Agaricaceae</taxon>
        <taxon>Macrolepiota</taxon>
    </lineage>
</organism>
<comment type="caution">
    <text evidence="3">The sequence shown here is derived from an EMBL/GenBank/DDBJ whole genome shotgun (WGS) entry which is preliminary data.</text>
</comment>
<gene>
    <name evidence="3" type="ORF">P691DRAFT_724101</name>
</gene>
<reference evidence="3" key="1">
    <citation type="submission" date="2020-11" db="EMBL/GenBank/DDBJ databases">
        <authorList>
            <consortium name="DOE Joint Genome Institute"/>
            <person name="Ahrendt S."/>
            <person name="Riley R."/>
            <person name="Andreopoulos W."/>
            <person name="Labutti K."/>
            <person name="Pangilinan J."/>
            <person name="Ruiz-Duenas F.J."/>
            <person name="Barrasa J.M."/>
            <person name="Sanchez-Garcia M."/>
            <person name="Camarero S."/>
            <person name="Miyauchi S."/>
            <person name="Serrano A."/>
            <person name="Linde D."/>
            <person name="Babiker R."/>
            <person name="Drula E."/>
            <person name="Ayuso-Fernandez I."/>
            <person name="Pacheco R."/>
            <person name="Padilla G."/>
            <person name="Ferreira P."/>
            <person name="Barriuso J."/>
            <person name="Kellner H."/>
            <person name="Castanera R."/>
            <person name="Alfaro M."/>
            <person name="Ramirez L."/>
            <person name="Pisabarro A.G."/>
            <person name="Kuo A."/>
            <person name="Tritt A."/>
            <person name="Lipzen A."/>
            <person name="He G."/>
            <person name="Yan M."/>
            <person name="Ng V."/>
            <person name="Cullen D."/>
            <person name="Martin F."/>
            <person name="Rosso M.-N."/>
            <person name="Henrissat B."/>
            <person name="Hibbett D."/>
            <person name="Martinez A.T."/>
            <person name="Grigoriev I.V."/>
        </authorList>
    </citation>
    <scope>NUCLEOTIDE SEQUENCE</scope>
    <source>
        <strain evidence="3">MF-IS2</strain>
    </source>
</reference>
<dbReference type="EMBL" id="MU151085">
    <property type="protein sequence ID" value="KAF9451460.1"/>
    <property type="molecule type" value="Genomic_DNA"/>
</dbReference>
<dbReference type="GO" id="GO:0005615">
    <property type="term" value="C:extracellular space"/>
    <property type="evidence" value="ECO:0007669"/>
    <property type="project" value="TreeGrafter"/>
</dbReference>
<evidence type="ECO:0000256" key="1">
    <source>
        <dbReference type="SAM" id="SignalP"/>
    </source>
</evidence>
<name>A0A9P5XKZ3_9AGAR</name>
<sequence length="357" mass="37634">MFTSLTLSVLSAILPIVLAQDSGSGYVQGLIEQLNNIGHTEAANLLTRVNSSGTAPWLSQLQNGSYTVFVPDNAALSNLPSNVSSNDTLVSDFLSYHFVYGDFRNTSDNGTGSGGSGPSAPGLLGGIYPNSTIGRSLLNSSEFVQLEGNKSQVLAWSRLGTDGNITLLNQNDITVYNGSTYENLFLNSINGVIIPPGNLATSLNTTNATSFLNFTEQVIEVGSNGTNVTALDFLNNTRGFTLFVPDNTAFETAQLSEFQSNQTALMALLGNHILNGTTQYSPDFENATASGFPANYTTASGETLSVSSNTSGLFLQNQNGSSAQITRPNILLENGVYHIISNVLVETDSNPAQASAA</sequence>
<dbReference type="Pfam" id="PF02469">
    <property type="entry name" value="Fasciclin"/>
    <property type="match status" value="2"/>
</dbReference>
<dbReference type="Proteomes" id="UP000807342">
    <property type="component" value="Unassembled WGS sequence"/>
</dbReference>
<dbReference type="PANTHER" id="PTHR10900:SF77">
    <property type="entry name" value="FI19380P1"/>
    <property type="match status" value="1"/>
</dbReference>
<feature type="signal peptide" evidence="1">
    <location>
        <begin position="1"/>
        <end position="19"/>
    </location>
</feature>
<dbReference type="PANTHER" id="PTHR10900">
    <property type="entry name" value="PERIOSTIN-RELATED"/>
    <property type="match status" value="1"/>
</dbReference>
<dbReference type="AlphaFoldDB" id="A0A9P5XKZ3"/>
<dbReference type="PROSITE" id="PS50213">
    <property type="entry name" value="FAS1"/>
    <property type="match status" value="2"/>
</dbReference>
<feature type="domain" description="FAS1" evidence="2">
    <location>
        <begin position="196"/>
        <end position="344"/>
    </location>
</feature>
<keyword evidence="1" id="KW-0732">Signal</keyword>
<evidence type="ECO:0000313" key="4">
    <source>
        <dbReference type="Proteomes" id="UP000807342"/>
    </source>
</evidence>
<dbReference type="InterPro" id="IPR036378">
    <property type="entry name" value="FAS1_dom_sf"/>
</dbReference>
<evidence type="ECO:0000313" key="3">
    <source>
        <dbReference type="EMBL" id="KAF9451460.1"/>
    </source>
</evidence>
<dbReference type="Gene3D" id="2.30.180.10">
    <property type="entry name" value="FAS1 domain"/>
    <property type="match status" value="2"/>
</dbReference>
<dbReference type="OrthoDB" id="286301at2759"/>
<evidence type="ECO:0000259" key="2">
    <source>
        <dbReference type="PROSITE" id="PS50213"/>
    </source>
</evidence>
<dbReference type="InterPro" id="IPR050904">
    <property type="entry name" value="Adhesion/Biosynth-related"/>
</dbReference>
<keyword evidence="4" id="KW-1185">Reference proteome</keyword>
<feature type="chain" id="PRO_5040125963" evidence="1">
    <location>
        <begin position="20"/>
        <end position="357"/>
    </location>
</feature>
<proteinExistence type="predicted"/>
<protein>
    <submittedName>
        <fullName evidence="3">FAS1 domain-containing protein</fullName>
    </submittedName>
</protein>
<feature type="domain" description="FAS1" evidence="2">
    <location>
        <begin position="11"/>
        <end position="193"/>
    </location>
</feature>
<dbReference type="SUPFAM" id="SSF82153">
    <property type="entry name" value="FAS1 domain"/>
    <property type="match status" value="2"/>
</dbReference>
<dbReference type="InterPro" id="IPR000782">
    <property type="entry name" value="FAS1_domain"/>
</dbReference>
<accession>A0A9P5XKZ3</accession>
<dbReference type="SMART" id="SM00554">
    <property type="entry name" value="FAS1"/>
    <property type="match status" value="2"/>
</dbReference>